<evidence type="ECO:0000256" key="2">
    <source>
        <dbReference type="ARBA" id="ARBA00022705"/>
    </source>
</evidence>
<comment type="similarity">
    <text evidence="1">Belongs to the MCM family.</text>
</comment>
<dbReference type="GO" id="GO:0042555">
    <property type="term" value="C:MCM complex"/>
    <property type="evidence" value="ECO:0007669"/>
    <property type="project" value="TreeGrafter"/>
</dbReference>
<dbReference type="EMBL" id="LAZR01005629">
    <property type="protein sequence ID" value="KKM98361.1"/>
    <property type="molecule type" value="Genomic_DNA"/>
</dbReference>
<dbReference type="AlphaFoldDB" id="A0A0F9MGD3"/>
<keyword evidence="2" id="KW-0235">DNA replication</keyword>
<dbReference type="Pfam" id="PF00493">
    <property type="entry name" value="MCM"/>
    <property type="match status" value="1"/>
</dbReference>
<dbReference type="InterPro" id="IPR027417">
    <property type="entry name" value="P-loop_NTPase"/>
</dbReference>
<dbReference type="PANTHER" id="PTHR11630:SF66">
    <property type="entry name" value="DNA REPLICATION LICENSING FACTOR MCM4"/>
    <property type="match status" value="1"/>
</dbReference>
<comment type="caution">
    <text evidence="6">The sequence shown here is derived from an EMBL/GenBank/DDBJ whole genome shotgun (WGS) entry which is preliminary data.</text>
</comment>
<organism evidence="6">
    <name type="scientific">marine sediment metagenome</name>
    <dbReference type="NCBI Taxonomy" id="412755"/>
    <lineage>
        <taxon>unclassified sequences</taxon>
        <taxon>metagenomes</taxon>
        <taxon>ecological metagenomes</taxon>
    </lineage>
</organism>
<reference evidence="6" key="1">
    <citation type="journal article" date="2015" name="Nature">
        <title>Complex archaea that bridge the gap between prokaryotes and eukaryotes.</title>
        <authorList>
            <person name="Spang A."/>
            <person name="Saw J.H."/>
            <person name="Jorgensen S.L."/>
            <person name="Zaremba-Niedzwiedzka K."/>
            <person name="Martijn J."/>
            <person name="Lind A.E."/>
            <person name="van Eijk R."/>
            <person name="Schleper C."/>
            <person name="Guy L."/>
            <person name="Ettema T.J."/>
        </authorList>
    </citation>
    <scope>NUCLEOTIDE SEQUENCE</scope>
</reference>
<dbReference type="Gene3D" id="3.40.50.300">
    <property type="entry name" value="P-loop containing nucleotide triphosphate hydrolases"/>
    <property type="match status" value="1"/>
</dbReference>
<dbReference type="GO" id="GO:0017116">
    <property type="term" value="F:single-stranded DNA helicase activity"/>
    <property type="evidence" value="ECO:0007669"/>
    <property type="project" value="TreeGrafter"/>
</dbReference>
<dbReference type="GO" id="GO:0006260">
    <property type="term" value="P:DNA replication"/>
    <property type="evidence" value="ECO:0007669"/>
    <property type="project" value="UniProtKB-KW"/>
</dbReference>
<proteinExistence type="inferred from homology"/>
<dbReference type="GO" id="GO:0003697">
    <property type="term" value="F:single-stranded DNA binding"/>
    <property type="evidence" value="ECO:0007669"/>
    <property type="project" value="TreeGrafter"/>
</dbReference>
<dbReference type="GO" id="GO:0005524">
    <property type="term" value="F:ATP binding"/>
    <property type="evidence" value="ECO:0007669"/>
    <property type="project" value="UniProtKB-KW"/>
</dbReference>
<dbReference type="InterPro" id="IPR031327">
    <property type="entry name" value="MCM"/>
</dbReference>
<feature type="domain" description="MCM C-terminal AAA(+) ATPase" evidence="5">
    <location>
        <begin position="124"/>
        <end position="329"/>
    </location>
</feature>
<evidence type="ECO:0000313" key="6">
    <source>
        <dbReference type="EMBL" id="KKM98361.1"/>
    </source>
</evidence>
<evidence type="ECO:0000256" key="4">
    <source>
        <dbReference type="ARBA" id="ARBA00022840"/>
    </source>
</evidence>
<keyword evidence="3" id="KW-0547">Nucleotide-binding</keyword>
<evidence type="ECO:0000259" key="5">
    <source>
        <dbReference type="Pfam" id="PF00493"/>
    </source>
</evidence>
<gene>
    <name evidence="6" type="ORF">LCGC14_1158700</name>
</gene>
<sequence>MLRERMSRMARKIDHKRDLELIREKAEKFEVGYFIVGDLDQNNPEREKICYTFKTYDYFYNKVKELNPNDEIEILGVIQLDYSDIDSKKDNQEITDYIEVLDIKMLESKKLNEDVIKTIYKNFEADLDYQDKIINSIHSYSKDIYEYYIEKVIMILAWITSDSFRHGGTKRNTLNAIVGGHRGLFKSSIAEALQDILGNSNVGIISGKDTTNKGLIPTTQRSNEQKNLVKRLGAIPYYSRKVLVIDEAQYLEDASLESMKCLEVGKITRALDGAIINAPAETGIVMLMNYKGNKEQKEAYDYDKPLVQNLGFPEGQESILDRFDLHYAIPKLSKRIKKMLRRRLFKPPIQEVSNEIIFNYLIESKRLYSEGIKLPTKMIEIVEKLDDTITDLKDSKKINTPREFAVLLKIIKAISALRLKDTVDEGDLEFMKKHLISTIIPFHENRAIANERIVNINEVFQLTFKLLTELHDSILISEHIRFIKEYLRNHFFPVISEEPLEPYGLYNYIGKENNKANTKYKKMLFEDPQNIEFIDKQGYFIDTMNTATCFLKKQWVSDQININLTEIFKDNKKKALDYDNLIQILELKLNFTPKLIEKQFKDLIEKGSFSREGKNLKISKLKNKL</sequence>
<protein>
    <recommendedName>
        <fullName evidence="5">MCM C-terminal AAA(+) ATPase domain-containing protein</fullName>
    </recommendedName>
</protein>
<dbReference type="InterPro" id="IPR001208">
    <property type="entry name" value="MCM_dom"/>
</dbReference>
<dbReference type="PANTHER" id="PTHR11630">
    <property type="entry name" value="DNA REPLICATION LICENSING FACTOR MCM FAMILY MEMBER"/>
    <property type="match status" value="1"/>
</dbReference>
<dbReference type="SUPFAM" id="SSF52540">
    <property type="entry name" value="P-loop containing nucleoside triphosphate hydrolases"/>
    <property type="match status" value="1"/>
</dbReference>
<keyword evidence="4" id="KW-0067">ATP-binding</keyword>
<evidence type="ECO:0000256" key="3">
    <source>
        <dbReference type="ARBA" id="ARBA00022741"/>
    </source>
</evidence>
<evidence type="ECO:0000256" key="1">
    <source>
        <dbReference type="ARBA" id="ARBA00008010"/>
    </source>
</evidence>
<accession>A0A0F9MGD3</accession>
<name>A0A0F9MGD3_9ZZZZ</name>